<dbReference type="InterPro" id="IPR016186">
    <property type="entry name" value="C-type_lectin-like/link_sf"/>
</dbReference>
<gene>
    <name evidence="4" type="primary">Dyak\GE28541</name>
    <name evidence="4" type="synonym">GE28541</name>
    <name evidence="4" type="ORF">Dyak_GE28541</name>
</gene>
<reference evidence="4 5" key="1">
    <citation type="journal article" date="2007" name="Nature">
        <title>Evolution of genes and genomes on the Drosophila phylogeny.</title>
        <authorList>
            <consortium name="Drosophila 12 Genomes Consortium"/>
            <person name="Clark A.G."/>
            <person name="Eisen M.B."/>
            <person name="Smith D.R."/>
            <person name="Bergman C.M."/>
            <person name="Oliver B."/>
            <person name="Markow T.A."/>
            <person name="Kaufman T.C."/>
            <person name="Kellis M."/>
            <person name="Gelbart W."/>
            <person name="Iyer V.N."/>
            <person name="Pollard D.A."/>
            <person name="Sackton T.B."/>
            <person name="Larracuente A.M."/>
            <person name="Singh N.D."/>
            <person name="Abad J.P."/>
            <person name="Abt D.N."/>
            <person name="Adryan B."/>
            <person name="Aguade M."/>
            <person name="Akashi H."/>
            <person name="Anderson W.W."/>
            <person name="Aquadro C.F."/>
            <person name="Ardell D.H."/>
            <person name="Arguello R."/>
            <person name="Artieri C.G."/>
            <person name="Barbash D.A."/>
            <person name="Barker D."/>
            <person name="Barsanti P."/>
            <person name="Batterham P."/>
            <person name="Batzoglou S."/>
            <person name="Begun D."/>
            <person name="Bhutkar A."/>
            <person name="Blanco E."/>
            <person name="Bosak S.A."/>
            <person name="Bradley R.K."/>
            <person name="Brand A.D."/>
            <person name="Brent M.R."/>
            <person name="Brooks A.N."/>
            <person name="Brown R.H."/>
            <person name="Butlin R.K."/>
            <person name="Caggese C."/>
            <person name="Calvi B.R."/>
            <person name="Bernardo de Carvalho A."/>
            <person name="Caspi A."/>
            <person name="Castrezana S."/>
            <person name="Celniker S.E."/>
            <person name="Chang J.L."/>
            <person name="Chapple C."/>
            <person name="Chatterji S."/>
            <person name="Chinwalla A."/>
            <person name="Civetta A."/>
            <person name="Clifton S.W."/>
            <person name="Comeron J.M."/>
            <person name="Costello J.C."/>
            <person name="Coyne J.A."/>
            <person name="Daub J."/>
            <person name="David R.G."/>
            <person name="Delcher A.L."/>
            <person name="Delehaunty K."/>
            <person name="Do C.B."/>
            <person name="Ebling H."/>
            <person name="Edwards K."/>
            <person name="Eickbush T."/>
            <person name="Evans J.D."/>
            <person name="Filipski A."/>
            <person name="Findeiss S."/>
            <person name="Freyhult E."/>
            <person name="Fulton L."/>
            <person name="Fulton R."/>
            <person name="Garcia A.C."/>
            <person name="Gardiner A."/>
            <person name="Garfield D.A."/>
            <person name="Garvin B.E."/>
            <person name="Gibson G."/>
            <person name="Gilbert D."/>
            <person name="Gnerre S."/>
            <person name="Godfrey J."/>
            <person name="Good R."/>
            <person name="Gotea V."/>
            <person name="Gravely B."/>
            <person name="Greenberg A.J."/>
            <person name="Griffiths-Jones S."/>
            <person name="Gross S."/>
            <person name="Guigo R."/>
            <person name="Gustafson E.A."/>
            <person name="Haerty W."/>
            <person name="Hahn M.W."/>
            <person name="Halligan D.L."/>
            <person name="Halpern A.L."/>
            <person name="Halter G.M."/>
            <person name="Han M.V."/>
            <person name="Heger A."/>
            <person name="Hillier L."/>
            <person name="Hinrichs A.S."/>
            <person name="Holmes I."/>
            <person name="Hoskins R.A."/>
            <person name="Hubisz M.J."/>
            <person name="Hultmark D."/>
            <person name="Huntley M.A."/>
            <person name="Jaffe D.B."/>
            <person name="Jagadeeshan S."/>
            <person name="Jeck W.R."/>
            <person name="Johnson J."/>
            <person name="Jones C.D."/>
            <person name="Jordan W.C."/>
            <person name="Karpen G.H."/>
            <person name="Kataoka E."/>
            <person name="Keightley P.D."/>
            <person name="Kheradpour P."/>
            <person name="Kirkness E.F."/>
            <person name="Koerich L.B."/>
            <person name="Kristiansen K."/>
            <person name="Kudrna D."/>
            <person name="Kulathinal R.J."/>
            <person name="Kumar S."/>
            <person name="Kwok R."/>
            <person name="Lander E."/>
            <person name="Langley C.H."/>
            <person name="Lapoint R."/>
            <person name="Lazzaro B.P."/>
            <person name="Lee S.J."/>
            <person name="Levesque L."/>
            <person name="Li R."/>
            <person name="Lin C.F."/>
            <person name="Lin M.F."/>
            <person name="Lindblad-Toh K."/>
            <person name="Llopart A."/>
            <person name="Long M."/>
            <person name="Low L."/>
            <person name="Lozovsky E."/>
            <person name="Lu J."/>
            <person name="Luo M."/>
            <person name="Machado C.A."/>
            <person name="Makalowski W."/>
            <person name="Marzo M."/>
            <person name="Matsuda M."/>
            <person name="Matzkin L."/>
            <person name="McAllister B."/>
            <person name="McBride C.S."/>
            <person name="McKernan B."/>
            <person name="McKernan K."/>
            <person name="Mendez-Lago M."/>
            <person name="Minx P."/>
            <person name="Mollenhauer M.U."/>
            <person name="Montooth K."/>
            <person name="Mount S.M."/>
            <person name="Mu X."/>
            <person name="Myers E."/>
            <person name="Negre B."/>
            <person name="Newfeld S."/>
            <person name="Nielsen R."/>
            <person name="Noor M.A."/>
            <person name="O'Grady P."/>
            <person name="Pachter L."/>
            <person name="Papaceit M."/>
            <person name="Parisi M.J."/>
            <person name="Parisi M."/>
            <person name="Parts L."/>
            <person name="Pedersen J.S."/>
            <person name="Pesole G."/>
            <person name="Phillippy A.M."/>
            <person name="Ponting C.P."/>
            <person name="Pop M."/>
            <person name="Porcelli D."/>
            <person name="Powell J.R."/>
            <person name="Prohaska S."/>
            <person name="Pruitt K."/>
            <person name="Puig M."/>
            <person name="Quesneville H."/>
            <person name="Ram K.R."/>
            <person name="Rand D."/>
            <person name="Rasmussen M.D."/>
            <person name="Reed L.K."/>
            <person name="Reenan R."/>
            <person name="Reily A."/>
            <person name="Remington K.A."/>
            <person name="Rieger T.T."/>
            <person name="Ritchie M.G."/>
            <person name="Robin C."/>
            <person name="Rogers Y.H."/>
            <person name="Rohde C."/>
            <person name="Rozas J."/>
            <person name="Rubenfield M.J."/>
            <person name="Ruiz A."/>
            <person name="Russo S."/>
            <person name="Salzberg S.L."/>
            <person name="Sanchez-Gracia A."/>
            <person name="Saranga D.J."/>
            <person name="Sato H."/>
            <person name="Schaeffer S.W."/>
            <person name="Schatz M.C."/>
            <person name="Schlenke T."/>
            <person name="Schwartz R."/>
            <person name="Segarra C."/>
            <person name="Singh R.S."/>
            <person name="Sirot L."/>
            <person name="Sirota M."/>
            <person name="Sisneros N.B."/>
            <person name="Smith C.D."/>
            <person name="Smith T.F."/>
            <person name="Spieth J."/>
            <person name="Stage D.E."/>
            <person name="Stark A."/>
            <person name="Stephan W."/>
            <person name="Strausberg R.L."/>
            <person name="Strempel S."/>
            <person name="Sturgill D."/>
            <person name="Sutton G."/>
            <person name="Sutton G.G."/>
            <person name="Tao W."/>
            <person name="Teichmann S."/>
            <person name="Tobari Y.N."/>
            <person name="Tomimura Y."/>
            <person name="Tsolas J.M."/>
            <person name="Valente V.L."/>
            <person name="Venter E."/>
            <person name="Venter J.C."/>
            <person name="Vicario S."/>
            <person name="Vieira F.G."/>
            <person name="Vilella A.J."/>
            <person name="Villasante A."/>
            <person name="Walenz B."/>
            <person name="Wang J."/>
            <person name="Wasserman M."/>
            <person name="Watts T."/>
            <person name="Wilson D."/>
            <person name="Wilson R.K."/>
            <person name="Wing R.A."/>
            <person name="Wolfner M.F."/>
            <person name="Wong A."/>
            <person name="Wong G.K."/>
            <person name="Wu C.I."/>
            <person name="Wu G."/>
            <person name="Yamamoto D."/>
            <person name="Yang H.P."/>
            <person name="Yang S.P."/>
            <person name="Yorke J.A."/>
            <person name="Yoshida K."/>
            <person name="Zdobnov E."/>
            <person name="Zhang P."/>
            <person name="Zhang Y."/>
            <person name="Zimin A.V."/>
            <person name="Baldwin J."/>
            <person name="Abdouelleil A."/>
            <person name="Abdulkadir J."/>
            <person name="Abebe A."/>
            <person name="Abera B."/>
            <person name="Abreu J."/>
            <person name="Acer S.C."/>
            <person name="Aftuck L."/>
            <person name="Alexander A."/>
            <person name="An P."/>
            <person name="Anderson E."/>
            <person name="Anderson S."/>
            <person name="Arachi H."/>
            <person name="Azer M."/>
            <person name="Bachantsang P."/>
            <person name="Barry A."/>
            <person name="Bayul T."/>
            <person name="Berlin A."/>
            <person name="Bessette D."/>
            <person name="Bloom T."/>
            <person name="Blye J."/>
            <person name="Boguslavskiy L."/>
            <person name="Bonnet C."/>
            <person name="Boukhgalter B."/>
            <person name="Bourzgui I."/>
            <person name="Brown A."/>
            <person name="Cahill P."/>
            <person name="Channer S."/>
            <person name="Cheshatsang Y."/>
            <person name="Chuda L."/>
            <person name="Citroen M."/>
            <person name="Collymore A."/>
            <person name="Cooke P."/>
            <person name="Costello M."/>
            <person name="D'Aco K."/>
            <person name="Daza R."/>
            <person name="De Haan G."/>
            <person name="DeGray S."/>
            <person name="DeMaso C."/>
            <person name="Dhargay N."/>
            <person name="Dooley K."/>
            <person name="Dooley E."/>
            <person name="Doricent M."/>
            <person name="Dorje P."/>
            <person name="Dorjee K."/>
            <person name="Dupes A."/>
            <person name="Elong R."/>
            <person name="Falk J."/>
            <person name="Farina A."/>
            <person name="Faro S."/>
            <person name="Ferguson D."/>
            <person name="Fisher S."/>
            <person name="Foley C.D."/>
            <person name="Franke A."/>
            <person name="Friedrich D."/>
            <person name="Gadbois L."/>
            <person name="Gearin G."/>
            <person name="Gearin C.R."/>
            <person name="Giannoukos G."/>
            <person name="Goode T."/>
            <person name="Graham J."/>
            <person name="Grandbois E."/>
            <person name="Grewal S."/>
            <person name="Gyaltsen K."/>
            <person name="Hafez N."/>
            <person name="Hagos B."/>
            <person name="Hall J."/>
            <person name="Henson C."/>
            <person name="Hollinger A."/>
            <person name="Honan T."/>
            <person name="Huard M.D."/>
            <person name="Hughes L."/>
            <person name="Hurhula B."/>
            <person name="Husby M.E."/>
            <person name="Kamat A."/>
            <person name="Kanga B."/>
            <person name="Kashin S."/>
            <person name="Khazanovich D."/>
            <person name="Kisner P."/>
            <person name="Lance K."/>
            <person name="Lara M."/>
            <person name="Lee W."/>
            <person name="Lennon N."/>
            <person name="Letendre F."/>
            <person name="LeVine R."/>
            <person name="Lipovsky A."/>
            <person name="Liu X."/>
            <person name="Liu J."/>
            <person name="Liu S."/>
            <person name="Lokyitsang T."/>
            <person name="Lokyitsang Y."/>
            <person name="Lubonja R."/>
            <person name="Lui A."/>
            <person name="MacDonald P."/>
            <person name="Magnisalis V."/>
            <person name="Maru K."/>
            <person name="Matthews C."/>
            <person name="McCusker W."/>
            <person name="McDonough S."/>
            <person name="Mehta T."/>
            <person name="Meldrim J."/>
            <person name="Meneus L."/>
            <person name="Mihai O."/>
            <person name="Mihalev A."/>
            <person name="Mihova T."/>
            <person name="Mittelman R."/>
            <person name="Mlenga V."/>
            <person name="Montmayeur A."/>
            <person name="Mulrain L."/>
            <person name="Navidi A."/>
            <person name="Naylor J."/>
            <person name="Negash T."/>
            <person name="Nguyen T."/>
            <person name="Nguyen N."/>
            <person name="Nicol R."/>
            <person name="Norbu C."/>
            <person name="Norbu N."/>
            <person name="Novod N."/>
            <person name="O'Neill B."/>
            <person name="Osman S."/>
            <person name="Markiewicz E."/>
            <person name="Oyono O.L."/>
            <person name="Patti C."/>
            <person name="Phunkhang P."/>
            <person name="Pierre F."/>
            <person name="Priest M."/>
            <person name="Raghuraman S."/>
            <person name="Rege F."/>
            <person name="Reyes R."/>
            <person name="Rise C."/>
            <person name="Rogov P."/>
            <person name="Ross K."/>
            <person name="Ryan E."/>
            <person name="Settipalli S."/>
            <person name="Shea T."/>
            <person name="Sherpa N."/>
            <person name="Shi L."/>
            <person name="Shih D."/>
            <person name="Sparrow T."/>
            <person name="Spaulding J."/>
            <person name="Stalker J."/>
            <person name="Stange-Thomann N."/>
            <person name="Stavropoulos S."/>
            <person name="Stone C."/>
            <person name="Strader C."/>
            <person name="Tesfaye S."/>
            <person name="Thomson T."/>
            <person name="Thoulutsang Y."/>
            <person name="Thoulutsang D."/>
            <person name="Topham K."/>
            <person name="Topping I."/>
            <person name="Tsamla T."/>
            <person name="Vassiliev H."/>
            <person name="Vo A."/>
            <person name="Wangchuk T."/>
            <person name="Wangdi T."/>
            <person name="Weiand M."/>
            <person name="Wilkinson J."/>
            <person name="Wilson A."/>
            <person name="Yadav S."/>
            <person name="Young G."/>
            <person name="Yu Q."/>
            <person name="Zembek L."/>
            <person name="Zhong D."/>
            <person name="Zimmer A."/>
            <person name="Zwirko Z."/>
            <person name="Jaffe D.B."/>
            <person name="Alvarez P."/>
            <person name="Brockman W."/>
            <person name="Butler J."/>
            <person name="Chin C."/>
            <person name="Gnerre S."/>
            <person name="Grabherr M."/>
            <person name="Kleber M."/>
            <person name="Mauceli E."/>
            <person name="MacCallum I."/>
        </authorList>
    </citation>
    <scope>NUCLEOTIDE SEQUENCE [LARGE SCALE GENOMIC DNA]</scope>
    <source>
        <strain evidence="5">Tai18E2 / Tucson 14021-0261.01</strain>
    </source>
</reference>
<keyword evidence="5" id="KW-1185">Reference proteome</keyword>
<name>A0A0R1DIN1_DROYA</name>
<feature type="domain" description="C-type lectin" evidence="3">
    <location>
        <begin position="9"/>
        <end position="116"/>
    </location>
</feature>
<evidence type="ECO:0000256" key="1">
    <source>
        <dbReference type="ARBA" id="ARBA00022734"/>
    </source>
</evidence>
<dbReference type="Gene3D" id="3.10.100.10">
    <property type="entry name" value="Mannose-Binding Protein A, subunit A"/>
    <property type="match status" value="1"/>
</dbReference>
<keyword evidence="2" id="KW-1015">Disulfide bond</keyword>
<protein>
    <recommendedName>
        <fullName evidence="3">C-type lectin domain-containing protein</fullName>
    </recommendedName>
</protein>
<dbReference type="KEGG" id="dya:Dyak_GE28541"/>
<dbReference type="Pfam" id="PF00059">
    <property type="entry name" value="Lectin_C"/>
    <property type="match status" value="1"/>
</dbReference>
<dbReference type="InterPro" id="IPR001304">
    <property type="entry name" value="C-type_lectin-like"/>
</dbReference>
<dbReference type="CDD" id="cd00037">
    <property type="entry name" value="CLECT"/>
    <property type="match status" value="1"/>
</dbReference>
<organism evidence="4 5">
    <name type="scientific">Drosophila yakuba</name>
    <name type="common">Fruit fly</name>
    <dbReference type="NCBI Taxonomy" id="7245"/>
    <lineage>
        <taxon>Eukaryota</taxon>
        <taxon>Metazoa</taxon>
        <taxon>Ecdysozoa</taxon>
        <taxon>Arthropoda</taxon>
        <taxon>Hexapoda</taxon>
        <taxon>Insecta</taxon>
        <taxon>Pterygota</taxon>
        <taxon>Neoptera</taxon>
        <taxon>Endopterygota</taxon>
        <taxon>Diptera</taxon>
        <taxon>Brachycera</taxon>
        <taxon>Muscomorpha</taxon>
        <taxon>Ephydroidea</taxon>
        <taxon>Drosophilidae</taxon>
        <taxon>Drosophila</taxon>
        <taxon>Sophophora</taxon>
    </lineage>
</organism>
<dbReference type="PANTHER" id="PTHR46746:SF9">
    <property type="entry name" value="CD209 ANTIGEN-LIKE PROTEIN C-LIKE"/>
    <property type="match status" value="1"/>
</dbReference>
<evidence type="ECO:0000256" key="2">
    <source>
        <dbReference type="ARBA" id="ARBA00023157"/>
    </source>
</evidence>
<dbReference type="AlphaFoldDB" id="A0A0R1DIN1"/>
<dbReference type="PROSITE" id="PS50041">
    <property type="entry name" value="C_TYPE_LECTIN_2"/>
    <property type="match status" value="1"/>
</dbReference>
<dbReference type="InterPro" id="IPR051379">
    <property type="entry name" value="C-type_Lectin_Receptor_IMM"/>
</dbReference>
<dbReference type="GO" id="GO:0030246">
    <property type="term" value="F:carbohydrate binding"/>
    <property type="evidence" value="ECO:0007669"/>
    <property type="project" value="UniProtKB-KW"/>
</dbReference>
<evidence type="ECO:0000313" key="4">
    <source>
        <dbReference type="EMBL" id="KRJ97095.1"/>
    </source>
</evidence>
<proteinExistence type="predicted"/>
<sequence>GFQKIGSKYFLIEDNVSKTWTDAEETCREKGSHLPTFRNEDEFEAVARRFHDGEVFWLGYRRSKGKFVTAAGKEESFMMRRSKELNKKGYIENCVVMYNLSIYDTNCKFAYPFICQLDTVQER</sequence>
<accession>A0A0R1DIN1</accession>
<dbReference type="SUPFAM" id="SSF56436">
    <property type="entry name" value="C-type lectin-like"/>
    <property type="match status" value="1"/>
</dbReference>
<keyword evidence="1" id="KW-0430">Lectin</keyword>
<dbReference type="InterPro" id="IPR016187">
    <property type="entry name" value="CTDL_fold"/>
</dbReference>
<dbReference type="OrthoDB" id="6727623at2759"/>
<dbReference type="EMBL" id="CM000157">
    <property type="protein sequence ID" value="KRJ97095.1"/>
    <property type="molecule type" value="Genomic_DNA"/>
</dbReference>
<feature type="non-terminal residue" evidence="4">
    <location>
        <position position="1"/>
    </location>
</feature>
<evidence type="ECO:0000259" key="3">
    <source>
        <dbReference type="PROSITE" id="PS50041"/>
    </source>
</evidence>
<dbReference type="PANTHER" id="PTHR46746">
    <property type="entry name" value="KILLER CELL LECTIN-LIKE RECEPTOR SUBFAMILY F MEMBER 2"/>
    <property type="match status" value="1"/>
</dbReference>
<reference evidence="4 5" key="2">
    <citation type="journal article" date="2007" name="PLoS Biol.">
        <title>Principles of genome evolution in the Drosophila melanogaster species group.</title>
        <authorList>
            <person name="Ranz J.M."/>
            <person name="Maurin D."/>
            <person name="Chan Y.S."/>
            <person name="von Grotthuss M."/>
            <person name="Hillier L.W."/>
            <person name="Roote J."/>
            <person name="Ashburner M."/>
            <person name="Bergman C.M."/>
        </authorList>
    </citation>
    <scope>NUCLEOTIDE SEQUENCE [LARGE SCALE GENOMIC DNA]</scope>
    <source>
        <strain evidence="5">Tai18E2 / Tucson 14021-0261.01</strain>
    </source>
</reference>
<dbReference type="Proteomes" id="UP000002282">
    <property type="component" value="Chromosome 2L"/>
</dbReference>
<evidence type="ECO:0000313" key="5">
    <source>
        <dbReference type="Proteomes" id="UP000002282"/>
    </source>
</evidence>
<dbReference type="SMART" id="SM00034">
    <property type="entry name" value="CLECT"/>
    <property type="match status" value="1"/>
</dbReference>